<dbReference type="EMBL" id="AP014705">
    <property type="protein sequence ID" value="BAQ49182.1"/>
    <property type="molecule type" value="Genomic_DNA"/>
</dbReference>
<dbReference type="PANTHER" id="PTHR37844">
    <property type="entry name" value="SER/THR PROTEIN PHOSPHATASE SUPERFAMILY (AFU_ORTHOLOGUE AFUA_1G14840)"/>
    <property type="match status" value="1"/>
</dbReference>
<dbReference type="PANTHER" id="PTHR37844:SF2">
    <property type="entry name" value="SER_THR PROTEIN PHOSPHATASE SUPERFAMILY (AFU_ORTHOLOGUE AFUA_1G14840)"/>
    <property type="match status" value="1"/>
</dbReference>
<evidence type="ECO:0000313" key="3">
    <source>
        <dbReference type="Proteomes" id="UP000061432"/>
    </source>
</evidence>
<dbReference type="Proteomes" id="UP000061432">
    <property type="component" value="Plasmid pMaq22A_1p"/>
</dbReference>
<dbReference type="PATRIC" id="fig|270351.10.peg.6229"/>
<sequence>MRAWIFSDVHADATPWTPPADLRCDIAIVAGDAADGLTKRSIPWLREHVVPRARATIYVPGNHDFWRTRYPDEIASARDDAIAAGIRMLDCGQSFNFEGVQIIGATLWTDYRITGNRSMALSIAGDRRGGMRDHRLVQTRDSRGTPAPFRPLAAEALHREHRARIERALAEPWSGTRIVVTHHAPSAQSLLHGEVREQIDAAYASDLSALMEGPTAPDIWIHGHVHVSRDYRVGRTRVLANPRGHDTSHRKRDGSWVSELENPAFDPAFTVEI</sequence>
<reference evidence="3" key="2">
    <citation type="submission" date="2015-01" db="EMBL/GenBank/DDBJ databases">
        <title>Complete genome sequence of Methylobacterium aquaticum strain 22A.</title>
        <authorList>
            <person name="Tani A."/>
            <person name="Ogura Y."/>
            <person name="Hayashi T."/>
        </authorList>
    </citation>
    <scope>NUCLEOTIDE SEQUENCE [LARGE SCALE GENOMIC DNA]</scope>
    <source>
        <strain evidence="3">MA-22A</strain>
        <plasmid evidence="3">Plasmid pMaq22A_1p DNA</plasmid>
    </source>
</reference>
<dbReference type="SUPFAM" id="SSF56300">
    <property type="entry name" value="Metallo-dependent phosphatases"/>
    <property type="match status" value="1"/>
</dbReference>
<name>A0A0C6FQ02_9HYPH</name>
<keyword evidence="2" id="KW-0614">Plasmid</keyword>
<gene>
    <name evidence="2" type="ORF">Maq22A_1p34595</name>
</gene>
<dbReference type="KEGG" id="maqu:Maq22A_1p34595"/>
<accession>A0A0C6FQ02</accession>
<dbReference type="Pfam" id="PF00149">
    <property type="entry name" value="Metallophos"/>
    <property type="match status" value="1"/>
</dbReference>
<dbReference type="Gene3D" id="3.60.21.10">
    <property type="match status" value="1"/>
</dbReference>
<protein>
    <recommendedName>
        <fullName evidence="1">Calcineurin-like phosphoesterase domain-containing protein</fullName>
    </recommendedName>
</protein>
<dbReference type="InterPro" id="IPR004843">
    <property type="entry name" value="Calcineurin-like_PHP"/>
</dbReference>
<geneLocation type="plasmid" evidence="3">
    <name>pMaq22A_1p DNA</name>
</geneLocation>
<reference evidence="2 3" key="1">
    <citation type="journal article" date="2015" name="Genome Announc.">
        <title>Complete Genome Sequence of Methylobacterium aquaticum Strain 22A, Isolated from Racomitrium japonicum Moss.</title>
        <authorList>
            <person name="Tani A."/>
            <person name="Ogura Y."/>
            <person name="Hayashi T."/>
            <person name="Kimbara K."/>
        </authorList>
    </citation>
    <scope>NUCLEOTIDE SEQUENCE [LARGE SCALE GENOMIC DNA]</scope>
    <source>
        <strain evidence="2 3">MA-22A</strain>
        <plasmid evidence="3">Plasmid pMaq22A_1p DNA</plasmid>
    </source>
</reference>
<evidence type="ECO:0000259" key="1">
    <source>
        <dbReference type="Pfam" id="PF00149"/>
    </source>
</evidence>
<evidence type="ECO:0000313" key="2">
    <source>
        <dbReference type="EMBL" id="BAQ49182.1"/>
    </source>
</evidence>
<dbReference type="InterPro" id="IPR029052">
    <property type="entry name" value="Metallo-depent_PP-like"/>
</dbReference>
<dbReference type="AlphaFoldDB" id="A0A0C6FQ02"/>
<dbReference type="RefSeq" id="WP_060850304.1">
    <property type="nucleotide sequence ID" value="NZ_AP014705.1"/>
</dbReference>
<organism evidence="2 3">
    <name type="scientific">Methylobacterium aquaticum</name>
    <dbReference type="NCBI Taxonomy" id="270351"/>
    <lineage>
        <taxon>Bacteria</taxon>
        <taxon>Pseudomonadati</taxon>
        <taxon>Pseudomonadota</taxon>
        <taxon>Alphaproteobacteria</taxon>
        <taxon>Hyphomicrobiales</taxon>
        <taxon>Methylobacteriaceae</taxon>
        <taxon>Methylobacterium</taxon>
    </lineage>
</organism>
<proteinExistence type="predicted"/>
<feature type="domain" description="Calcineurin-like phosphoesterase" evidence="1">
    <location>
        <begin position="1"/>
        <end position="227"/>
    </location>
</feature>